<dbReference type="Pfam" id="PF11706">
    <property type="entry name" value="zf-CGNR"/>
    <property type="match status" value="1"/>
</dbReference>
<name>A0A371PSA0_STRIH</name>
<accession>A0A371PSA0</accession>
<evidence type="ECO:0000313" key="3">
    <source>
        <dbReference type="Proteomes" id="UP000262477"/>
    </source>
</evidence>
<dbReference type="EMBL" id="QUAC01000442">
    <property type="protein sequence ID" value="REK85356.1"/>
    <property type="molecule type" value="Genomic_DNA"/>
</dbReference>
<dbReference type="OrthoDB" id="123307at2"/>
<evidence type="ECO:0000313" key="2">
    <source>
        <dbReference type="EMBL" id="REK85356.1"/>
    </source>
</evidence>
<dbReference type="SUPFAM" id="SSF160904">
    <property type="entry name" value="Jann2411-like"/>
    <property type="match status" value="1"/>
</dbReference>
<proteinExistence type="predicted"/>
<dbReference type="InterPro" id="IPR021005">
    <property type="entry name" value="Znf_CGNR"/>
</dbReference>
<dbReference type="RefSeq" id="WP_128511702.1">
    <property type="nucleotide sequence ID" value="NZ_QUAC01000442.1"/>
</dbReference>
<dbReference type="Gene3D" id="1.10.3300.10">
    <property type="entry name" value="Jann2411-like domain"/>
    <property type="match status" value="1"/>
</dbReference>
<sequence>MTWPATARYHLDPAPDGLGLAQDLLNSVAAGTPRKPDLLASLEDAQAWANEAIAQWSQATGQPAPQVELDADGLEELRAFRDALHEATATAQGATSGEGAVVAPVVHSATAALQLGEDGLVRLEPRGTGWRRLVSLILAAILEGQQADTRRRLKTCRNPRCRVAFYDRSRNNSGVWHDVKTCGNAANLRAYRARQRVRNP</sequence>
<protein>
    <submittedName>
        <fullName evidence="2">Zf-CGNR multi-domain protein</fullName>
    </submittedName>
</protein>
<reference evidence="2 3" key="1">
    <citation type="submission" date="2018-08" db="EMBL/GenBank/DDBJ databases">
        <title>Streptomyces NEAU-D10 sp. nov., a novel Actinomycete isolated from soil.</title>
        <authorList>
            <person name="Jin L."/>
        </authorList>
    </citation>
    <scope>NUCLEOTIDE SEQUENCE [LARGE SCALE GENOMIC DNA]</scope>
    <source>
        <strain evidence="2 3">NEAU-D10</strain>
    </source>
</reference>
<feature type="domain" description="Zinc finger CGNR" evidence="1">
    <location>
        <begin position="152"/>
        <end position="195"/>
    </location>
</feature>
<dbReference type="Pfam" id="PF07336">
    <property type="entry name" value="ABATE"/>
    <property type="match status" value="1"/>
</dbReference>
<organism evidence="2 3">
    <name type="scientific">Streptomyces inhibens</name>
    <dbReference type="NCBI Taxonomy" id="2293571"/>
    <lineage>
        <taxon>Bacteria</taxon>
        <taxon>Bacillati</taxon>
        <taxon>Actinomycetota</taxon>
        <taxon>Actinomycetes</taxon>
        <taxon>Kitasatosporales</taxon>
        <taxon>Streptomycetaceae</taxon>
        <taxon>Streptomyces</taxon>
    </lineage>
</organism>
<keyword evidence="3" id="KW-1185">Reference proteome</keyword>
<evidence type="ECO:0000259" key="1">
    <source>
        <dbReference type="Pfam" id="PF11706"/>
    </source>
</evidence>
<dbReference type="PANTHER" id="PTHR35525:SF3">
    <property type="entry name" value="BLL6575 PROTEIN"/>
    <property type="match status" value="1"/>
</dbReference>
<gene>
    <name evidence="2" type="ORF">DY245_38330</name>
</gene>
<dbReference type="AlphaFoldDB" id="A0A371PSA0"/>
<dbReference type="InterPro" id="IPR010852">
    <property type="entry name" value="ABATE"/>
</dbReference>
<comment type="caution">
    <text evidence="2">The sequence shown here is derived from an EMBL/GenBank/DDBJ whole genome shotgun (WGS) entry which is preliminary data.</text>
</comment>
<dbReference type="Proteomes" id="UP000262477">
    <property type="component" value="Unassembled WGS sequence"/>
</dbReference>
<dbReference type="PANTHER" id="PTHR35525">
    <property type="entry name" value="BLL6575 PROTEIN"/>
    <property type="match status" value="1"/>
</dbReference>
<dbReference type="InterPro" id="IPR023286">
    <property type="entry name" value="ABATE_dom_sf"/>
</dbReference>